<dbReference type="InterPro" id="IPR010559">
    <property type="entry name" value="Sig_transdc_His_kin_internal"/>
</dbReference>
<gene>
    <name evidence="3" type="ORF">GCM10023149_18710</name>
</gene>
<protein>
    <recommendedName>
        <fullName evidence="2">Signal transduction histidine kinase internal region domain-containing protein</fullName>
    </recommendedName>
</protein>
<evidence type="ECO:0000313" key="4">
    <source>
        <dbReference type="Proteomes" id="UP001500582"/>
    </source>
</evidence>
<dbReference type="RefSeq" id="WP_345210784.1">
    <property type="nucleotide sequence ID" value="NZ_BAABFT010000004.1"/>
</dbReference>
<dbReference type="PANTHER" id="PTHR34220">
    <property type="entry name" value="SENSOR HISTIDINE KINASE YPDA"/>
    <property type="match status" value="1"/>
</dbReference>
<keyword evidence="1" id="KW-1133">Transmembrane helix</keyword>
<evidence type="ECO:0000313" key="3">
    <source>
        <dbReference type="EMBL" id="GAA4319798.1"/>
    </source>
</evidence>
<feature type="transmembrane region" description="Helical" evidence="1">
    <location>
        <begin position="169"/>
        <end position="190"/>
    </location>
</feature>
<evidence type="ECO:0000256" key="1">
    <source>
        <dbReference type="SAM" id="Phobius"/>
    </source>
</evidence>
<keyword evidence="4" id="KW-1185">Reference proteome</keyword>
<proteinExistence type="predicted"/>
<comment type="caution">
    <text evidence="3">The sequence shown here is derived from an EMBL/GenBank/DDBJ whole genome shotgun (WGS) entry which is preliminary data.</text>
</comment>
<feature type="transmembrane region" description="Helical" evidence="1">
    <location>
        <begin position="260"/>
        <end position="279"/>
    </location>
</feature>
<keyword evidence="1" id="KW-0472">Membrane</keyword>
<organism evidence="3 4">
    <name type="scientific">Mucilaginibacter gynuensis</name>
    <dbReference type="NCBI Taxonomy" id="1302236"/>
    <lineage>
        <taxon>Bacteria</taxon>
        <taxon>Pseudomonadati</taxon>
        <taxon>Bacteroidota</taxon>
        <taxon>Sphingobacteriia</taxon>
        <taxon>Sphingobacteriales</taxon>
        <taxon>Sphingobacteriaceae</taxon>
        <taxon>Mucilaginibacter</taxon>
    </lineage>
</organism>
<sequence>MIKYINERLKETARIEFWIVIGCIAASLLFDLIDIARSGPANVETAILNGAPMPVVHHVSSALTAALFNHIITLMSYLMLCFYVIPAFESPDEKASNSIFVFIFITVCFMAGIINMHFAALLAIKILFVFFGRNRQNKDNVLYHDAALLTASLLLIRTGITYMSVPLWFYYYLLYNLPMAMVVYLFLLHHLMPKSTTRKRPFLYYLPRLFLWAMLSTLALYGVCMCFKDNTNGVMQQIPLQLLNQLVGTNIWQKIDDERMITILATNFFSVLLIISPLARGVYKSRHAKRDEEIKVLKTELGKTDANLNFLKSQINPHFLFNALNTLYGTALQENAERTGEGIQKLGDMMRFMLQENMQDKILLSRDIDYLKNYILLQKLRTSTSEDVTIETQIDEEAGELLIAPMLLIPFVENAFKHGISLQNPSHIKVTLQISGNTVYFDVHNSIHIRNENDPEKGQSGIGLENVKQRLALVYPQKHDLIIRENAKEFFIHLTLQLDINS</sequence>
<dbReference type="SUPFAM" id="SSF55874">
    <property type="entry name" value="ATPase domain of HSP90 chaperone/DNA topoisomerase II/histidine kinase"/>
    <property type="match status" value="1"/>
</dbReference>
<dbReference type="EMBL" id="BAABFT010000004">
    <property type="protein sequence ID" value="GAA4319798.1"/>
    <property type="molecule type" value="Genomic_DNA"/>
</dbReference>
<dbReference type="PANTHER" id="PTHR34220:SF7">
    <property type="entry name" value="SENSOR HISTIDINE KINASE YPDA"/>
    <property type="match status" value="1"/>
</dbReference>
<dbReference type="InterPro" id="IPR050640">
    <property type="entry name" value="Bact_2-comp_sensor_kinase"/>
</dbReference>
<feature type="transmembrane region" description="Helical" evidence="1">
    <location>
        <begin position="100"/>
        <end position="130"/>
    </location>
</feature>
<accession>A0ABP8G8X2</accession>
<name>A0ABP8G8X2_9SPHI</name>
<dbReference type="Pfam" id="PF06580">
    <property type="entry name" value="His_kinase"/>
    <property type="match status" value="1"/>
</dbReference>
<evidence type="ECO:0000259" key="2">
    <source>
        <dbReference type="Pfam" id="PF06580"/>
    </source>
</evidence>
<feature type="transmembrane region" description="Helical" evidence="1">
    <location>
        <begin position="67"/>
        <end position="88"/>
    </location>
</feature>
<dbReference type="Proteomes" id="UP001500582">
    <property type="component" value="Unassembled WGS sequence"/>
</dbReference>
<feature type="domain" description="Signal transduction histidine kinase internal region" evidence="2">
    <location>
        <begin position="306"/>
        <end position="383"/>
    </location>
</feature>
<dbReference type="InterPro" id="IPR036890">
    <property type="entry name" value="HATPase_C_sf"/>
</dbReference>
<keyword evidence="1" id="KW-0812">Transmembrane</keyword>
<dbReference type="Gene3D" id="3.30.565.10">
    <property type="entry name" value="Histidine kinase-like ATPase, C-terminal domain"/>
    <property type="match status" value="1"/>
</dbReference>
<reference evidence="4" key="1">
    <citation type="journal article" date="2019" name="Int. J. Syst. Evol. Microbiol.">
        <title>The Global Catalogue of Microorganisms (GCM) 10K type strain sequencing project: providing services to taxonomists for standard genome sequencing and annotation.</title>
        <authorList>
            <consortium name="The Broad Institute Genomics Platform"/>
            <consortium name="The Broad Institute Genome Sequencing Center for Infectious Disease"/>
            <person name="Wu L."/>
            <person name="Ma J."/>
        </authorList>
    </citation>
    <scope>NUCLEOTIDE SEQUENCE [LARGE SCALE GENOMIC DNA]</scope>
    <source>
        <strain evidence="4">JCM 17705</strain>
    </source>
</reference>
<feature type="transmembrane region" description="Helical" evidence="1">
    <location>
        <begin position="142"/>
        <end position="163"/>
    </location>
</feature>
<feature type="transmembrane region" description="Helical" evidence="1">
    <location>
        <begin position="202"/>
        <end position="223"/>
    </location>
</feature>